<dbReference type="Proteomes" id="UP001296706">
    <property type="component" value="Unassembled WGS sequence"/>
</dbReference>
<dbReference type="RefSeq" id="WP_169394702.1">
    <property type="nucleotide sequence ID" value="NZ_BAAAJH010000008.1"/>
</dbReference>
<accession>A0ABX1RBN8</accession>
<reference evidence="2 3" key="1">
    <citation type="submission" date="2020-04" db="EMBL/GenBank/DDBJ databases">
        <authorList>
            <person name="Klaysubun C."/>
            <person name="Duangmal K."/>
            <person name="Lipun K."/>
        </authorList>
    </citation>
    <scope>NUCLEOTIDE SEQUENCE [LARGE SCALE GENOMIC DNA]</scope>
    <source>
        <strain evidence="2 3">JCM 11839</strain>
    </source>
</reference>
<evidence type="ECO:0000313" key="2">
    <source>
        <dbReference type="EMBL" id="NMH76628.1"/>
    </source>
</evidence>
<protein>
    <submittedName>
        <fullName evidence="2">Uncharacterized protein</fullName>
    </submittedName>
</protein>
<evidence type="ECO:0000313" key="3">
    <source>
        <dbReference type="Proteomes" id="UP001296706"/>
    </source>
</evidence>
<organism evidence="2 3">
    <name type="scientific">Pseudonocardia xinjiangensis</name>
    <dbReference type="NCBI Taxonomy" id="75289"/>
    <lineage>
        <taxon>Bacteria</taxon>
        <taxon>Bacillati</taxon>
        <taxon>Actinomycetota</taxon>
        <taxon>Actinomycetes</taxon>
        <taxon>Pseudonocardiales</taxon>
        <taxon>Pseudonocardiaceae</taxon>
        <taxon>Pseudonocardia</taxon>
    </lineage>
</organism>
<gene>
    <name evidence="2" type="ORF">HF577_05875</name>
</gene>
<sequence>MPFPRRRQLSSCDNGLPGRAGRLRVGLRGFLRVRRARQRHRGEQRKLTVLGGGGAPDMGHHPTGGPRVPVDE</sequence>
<proteinExistence type="predicted"/>
<comment type="caution">
    <text evidence="2">The sequence shown here is derived from an EMBL/GenBank/DDBJ whole genome shotgun (WGS) entry which is preliminary data.</text>
</comment>
<dbReference type="EMBL" id="JAAXKY010000011">
    <property type="protein sequence ID" value="NMH76628.1"/>
    <property type="molecule type" value="Genomic_DNA"/>
</dbReference>
<evidence type="ECO:0000256" key="1">
    <source>
        <dbReference type="SAM" id="MobiDB-lite"/>
    </source>
</evidence>
<keyword evidence="3" id="KW-1185">Reference proteome</keyword>
<name>A0ABX1RBN8_9PSEU</name>
<feature type="region of interest" description="Disordered" evidence="1">
    <location>
        <begin position="37"/>
        <end position="72"/>
    </location>
</feature>